<organism evidence="1 2">
    <name type="scientific">Amycolatopsis rifamycinica</name>
    <dbReference type="NCBI Taxonomy" id="287986"/>
    <lineage>
        <taxon>Bacteria</taxon>
        <taxon>Bacillati</taxon>
        <taxon>Actinomycetota</taxon>
        <taxon>Actinomycetes</taxon>
        <taxon>Pseudonocardiales</taxon>
        <taxon>Pseudonocardiaceae</taxon>
        <taxon>Amycolatopsis</taxon>
    </lineage>
</organism>
<proteinExistence type="predicted"/>
<accession>A0A066UCV5</accession>
<name>A0A066UCV5_9PSEU</name>
<dbReference type="SUPFAM" id="SSF140453">
    <property type="entry name" value="EsxAB dimer-like"/>
    <property type="match status" value="1"/>
</dbReference>
<dbReference type="RefSeq" id="WP_043779265.1">
    <property type="nucleotide sequence ID" value="NZ_JMQI01000024.1"/>
</dbReference>
<dbReference type="STRING" id="287986.DV20_11810"/>
<keyword evidence="2" id="KW-1185">Reference proteome</keyword>
<dbReference type="AlphaFoldDB" id="A0A066UCV5"/>
<evidence type="ECO:0008006" key="3">
    <source>
        <dbReference type="Google" id="ProtNLM"/>
    </source>
</evidence>
<gene>
    <name evidence="1" type="ORF">DV20_11810</name>
</gene>
<evidence type="ECO:0000313" key="2">
    <source>
        <dbReference type="Proteomes" id="UP000027345"/>
    </source>
</evidence>
<protein>
    <recommendedName>
        <fullName evidence="3">PE domain-containing protein</fullName>
    </recommendedName>
</protein>
<dbReference type="InterPro" id="IPR036689">
    <property type="entry name" value="ESAT-6-like_sf"/>
</dbReference>
<dbReference type="InterPro" id="IPR022536">
    <property type="entry name" value="EspC"/>
</dbReference>
<comment type="caution">
    <text evidence="1">The sequence shown here is derived from an EMBL/GenBank/DDBJ whole genome shotgun (WGS) entry which is preliminary data.</text>
</comment>
<dbReference type="GO" id="GO:0009306">
    <property type="term" value="P:protein secretion"/>
    <property type="evidence" value="ECO:0007669"/>
    <property type="project" value="InterPro"/>
</dbReference>
<sequence length="95" mass="9756">MTGFHADPSALEALARRLEDTAAEYRAAADSLEAPANPGPPPIATALAALAAEWSGRIRAVETDFTGAAADVRTAAKAYRTTDTTAAEQLGRADG</sequence>
<dbReference type="EMBL" id="JMQI01000024">
    <property type="protein sequence ID" value="KDN22063.1"/>
    <property type="molecule type" value="Genomic_DNA"/>
</dbReference>
<dbReference type="OrthoDB" id="3635763at2"/>
<evidence type="ECO:0000313" key="1">
    <source>
        <dbReference type="EMBL" id="KDN22063.1"/>
    </source>
</evidence>
<dbReference type="Proteomes" id="UP000027345">
    <property type="component" value="Unassembled WGS sequence"/>
</dbReference>
<dbReference type="Pfam" id="PF10824">
    <property type="entry name" value="T7SS_ESX_EspC"/>
    <property type="match status" value="1"/>
</dbReference>
<reference evidence="1 2" key="1">
    <citation type="submission" date="2014-05" db="EMBL/GenBank/DDBJ databases">
        <title>Draft genome sequence of Amycolatopsis rifamycinica DSM 46095.</title>
        <authorList>
            <person name="Lal R."/>
            <person name="Saxena A."/>
            <person name="Kumari R."/>
            <person name="Mukherjee U."/>
            <person name="Singh P."/>
            <person name="Sangwan N."/>
            <person name="Mahato N.K."/>
        </authorList>
    </citation>
    <scope>NUCLEOTIDE SEQUENCE [LARGE SCALE GENOMIC DNA]</scope>
    <source>
        <strain evidence="1 2">DSM 46095</strain>
    </source>
</reference>